<organism evidence="2 3">
    <name type="scientific">Paenibacillus lycopersici</name>
    <dbReference type="NCBI Taxonomy" id="2704462"/>
    <lineage>
        <taxon>Bacteria</taxon>
        <taxon>Bacillati</taxon>
        <taxon>Bacillota</taxon>
        <taxon>Bacilli</taxon>
        <taxon>Bacillales</taxon>
        <taxon>Paenibacillaceae</taxon>
        <taxon>Paenibacillus</taxon>
    </lineage>
</organism>
<evidence type="ECO:0000256" key="1">
    <source>
        <dbReference type="SAM" id="Phobius"/>
    </source>
</evidence>
<dbReference type="Proteomes" id="UP000476064">
    <property type="component" value="Chromosome"/>
</dbReference>
<keyword evidence="1" id="KW-0472">Membrane</keyword>
<dbReference type="KEGG" id="plyc:GXP70_23785"/>
<reference evidence="2 3" key="1">
    <citation type="submission" date="2020-01" db="EMBL/GenBank/DDBJ databases">
        <title>Paenibacillus sp. nov., isolated from tomato rhizosphere.</title>
        <authorList>
            <person name="Weon H.-Y."/>
            <person name="Lee S.A."/>
        </authorList>
    </citation>
    <scope>NUCLEOTIDE SEQUENCE [LARGE SCALE GENOMIC DNA]</scope>
    <source>
        <strain evidence="2 3">12200R-189</strain>
    </source>
</reference>
<feature type="transmembrane region" description="Helical" evidence="1">
    <location>
        <begin position="81"/>
        <end position="106"/>
    </location>
</feature>
<keyword evidence="1" id="KW-0812">Transmembrane</keyword>
<keyword evidence="3" id="KW-1185">Reference proteome</keyword>
<feature type="transmembrane region" description="Helical" evidence="1">
    <location>
        <begin position="158"/>
        <end position="181"/>
    </location>
</feature>
<name>A0A6C0G625_9BACL</name>
<evidence type="ECO:0000313" key="3">
    <source>
        <dbReference type="Proteomes" id="UP000476064"/>
    </source>
</evidence>
<evidence type="ECO:0008006" key="4">
    <source>
        <dbReference type="Google" id="ProtNLM"/>
    </source>
</evidence>
<evidence type="ECO:0000313" key="2">
    <source>
        <dbReference type="EMBL" id="QHT62700.1"/>
    </source>
</evidence>
<feature type="transmembrane region" description="Helical" evidence="1">
    <location>
        <begin position="127"/>
        <end position="152"/>
    </location>
</feature>
<proteinExistence type="predicted"/>
<keyword evidence="1" id="KW-1133">Transmembrane helix</keyword>
<feature type="transmembrane region" description="Helical" evidence="1">
    <location>
        <begin position="12"/>
        <end position="33"/>
    </location>
</feature>
<gene>
    <name evidence="2" type="ORF">GXP70_23785</name>
</gene>
<protein>
    <recommendedName>
        <fullName evidence="4">DUF975 family protein</fullName>
    </recommendedName>
</protein>
<dbReference type="EMBL" id="CP048209">
    <property type="protein sequence ID" value="QHT62700.1"/>
    <property type="molecule type" value="Genomic_DNA"/>
</dbReference>
<dbReference type="RefSeq" id="WP_162359131.1">
    <property type="nucleotide sequence ID" value="NZ_CP048209.1"/>
</dbReference>
<accession>A0A6C0G625</accession>
<sequence length="260" mass="28318">MLSSAIRKLPGLPLLVGLPVAVDGLSALTGIMMNGFHGSPHLTFKLAFQMGMPSISAVTEQRFMAGTVQLNADGGFHAGSVAAALLAAVAFLLIQAFFQGGYIGLLREAASERPVSMNVFGRYGRRFFGRFLLLNLLVLGLMLVLGGLALFVLQGLGAIISVIAFLILRIWFVYLEFTLVARNCTILEAFPLALRSFRNRTGGTSGLIVKAIVLNVLFGLLINALWVSFFFFLLLFLYDYIFAGMQLAFMEEYERIEGSG</sequence>
<dbReference type="AlphaFoldDB" id="A0A6C0G625"/>